<feature type="domain" description="Solute-binding protein family 3/N-terminal" evidence="6">
    <location>
        <begin position="35"/>
        <end position="257"/>
    </location>
</feature>
<evidence type="ECO:0000256" key="5">
    <source>
        <dbReference type="SAM" id="SignalP"/>
    </source>
</evidence>
<dbReference type="Pfam" id="PF00497">
    <property type="entry name" value="SBP_bac_3"/>
    <property type="match status" value="1"/>
</dbReference>
<sequence length="274" mass="30273">MSYTFVCRFSMALFLLGSIPAVHADQLDDVKSSGMLNCGTLGTSQPFSFQDNDTRQLVGFDVDICKLVADKLGVDVRFKMMSVAARVPELNEKRVDIIAANLGYTPARAEQIAFSHQYFASRQMLMVRQESNIESIEQLDGRRVGAVKGSSSERDIKNRLPNSTVTGYADGSATYLALQQKKIDAQYGSEAGLMRFVQQAPANSPLMLIETAVFVEPWGLGIRKNEPEFLAAVNQILVEADASGEMTEIFNKWFGADTPYAMQRAYEVEPITSL</sequence>
<accession>A0A172YDN8</accession>
<organism evidence="7 8">
    <name type="scientific">Halotalea alkalilenta</name>
    <dbReference type="NCBI Taxonomy" id="376489"/>
    <lineage>
        <taxon>Bacteria</taxon>
        <taxon>Pseudomonadati</taxon>
        <taxon>Pseudomonadota</taxon>
        <taxon>Gammaproteobacteria</taxon>
        <taxon>Oceanospirillales</taxon>
        <taxon>Halomonadaceae</taxon>
        <taxon>Halotalea</taxon>
    </lineage>
</organism>
<evidence type="ECO:0000313" key="8">
    <source>
        <dbReference type="Proteomes" id="UP000077875"/>
    </source>
</evidence>
<dbReference type="AlphaFoldDB" id="A0A172YDN8"/>
<name>A0A172YDN8_9GAMM</name>
<feature type="chain" id="PRO_5008004613" evidence="5">
    <location>
        <begin position="25"/>
        <end position="274"/>
    </location>
</feature>
<proteinExistence type="inferred from homology"/>
<gene>
    <name evidence="7" type="ORF">A5892_07810</name>
</gene>
<dbReference type="STRING" id="376489.A5892_07810"/>
<dbReference type="PROSITE" id="PS01039">
    <property type="entry name" value="SBP_BACTERIAL_3"/>
    <property type="match status" value="1"/>
</dbReference>
<dbReference type="PANTHER" id="PTHR30085">
    <property type="entry name" value="AMINO ACID ABC TRANSPORTER PERMEASE"/>
    <property type="match status" value="1"/>
</dbReference>
<keyword evidence="8" id="KW-1185">Reference proteome</keyword>
<keyword evidence="3 5" id="KW-0732">Signal</keyword>
<dbReference type="PANTHER" id="PTHR30085:SF6">
    <property type="entry name" value="ABC TRANSPORTER GLUTAMINE-BINDING PROTEIN GLNH"/>
    <property type="match status" value="1"/>
</dbReference>
<dbReference type="InterPro" id="IPR051455">
    <property type="entry name" value="Bact_solute-bind_prot3"/>
</dbReference>
<dbReference type="GO" id="GO:0030288">
    <property type="term" value="C:outer membrane-bounded periplasmic space"/>
    <property type="evidence" value="ECO:0007669"/>
    <property type="project" value="TreeGrafter"/>
</dbReference>
<evidence type="ECO:0000313" key="7">
    <source>
        <dbReference type="EMBL" id="ANF57381.1"/>
    </source>
</evidence>
<evidence type="ECO:0000256" key="4">
    <source>
        <dbReference type="RuleBase" id="RU003744"/>
    </source>
</evidence>
<evidence type="ECO:0000259" key="6">
    <source>
        <dbReference type="SMART" id="SM00062"/>
    </source>
</evidence>
<dbReference type="GO" id="GO:0006865">
    <property type="term" value="P:amino acid transport"/>
    <property type="evidence" value="ECO:0007669"/>
    <property type="project" value="TreeGrafter"/>
</dbReference>
<reference evidence="7 8" key="1">
    <citation type="submission" date="2016-04" db="EMBL/GenBank/DDBJ databases">
        <title>Complete Genome Sequence of Halotalea alkalilenta IHB B 13600.</title>
        <authorList>
            <person name="Swarnkar M.K."/>
            <person name="Sharma A."/>
            <person name="Kaushal K."/>
            <person name="Soni R."/>
            <person name="Rana S."/>
            <person name="Singh A.K."/>
            <person name="Gulati A."/>
        </authorList>
    </citation>
    <scope>NUCLEOTIDE SEQUENCE [LARGE SCALE GENOMIC DNA]</scope>
    <source>
        <strain evidence="7 8">IHB B 13600</strain>
    </source>
</reference>
<dbReference type="RefSeq" id="WP_064122332.1">
    <property type="nucleotide sequence ID" value="NZ_CP015243.1"/>
</dbReference>
<evidence type="ECO:0000256" key="3">
    <source>
        <dbReference type="ARBA" id="ARBA00022729"/>
    </source>
</evidence>
<dbReference type="EMBL" id="CP015243">
    <property type="protein sequence ID" value="ANF57381.1"/>
    <property type="molecule type" value="Genomic_DNA"/>
</dbReference>
<dbReference type="Gene3D" id="3.40.190.10">
    <property type="entry name" value="Periplasmic binding protein-like II"/>
    <property type="match status" value="2"/>
</dbReference>
<dbReference type="InterPro" id="IPR018313">
    <property type="entry name" value="SBP_3_CS"/>
</dbReference>
<dbReference type="GO" id="GO:0005576">
    <property type="term" value="C:extracellular region"/>
    <property type="evidence" value="ECO:0007669"/>
    <property type="project" value="TreeGrafter"/>
</dbReference>
<protein>
    <submittedName>
        <fullName evidence="7">Cysteine ABC transporter substrate-binding protein</fullName>
    </submittedName>
</protein>
<evidence type="ECO:0000256" key="1">
    <source>
        <dbReference type="ARBA" id="ARBA00010333"/>
    </source>
</evidence>
<dbReference type="CDD" id="cd13689">
    <property type="entry name" value="PBP2_BsGlnH"/>
    <property type="match status" value="1"/>
</dbReference>
<evidence type="ECO:0000256" key="2">
    <source>
        <dbReference type="ARBA" id="ARBA00022448"/>
    </source>
</evidence>
<dbReference type="SUPFAM" id="SSF53850">
    <property type="entry name" value="Periplasmic binding protein-like II"/>
    <property type="match status" value="1"/>
</dbReference>
<dbReference type="SMART" id="SM00062">
    <property type="entry name" value="PBPb"/>
    <property type="match status" value="1"/>
</dbReference>
<dbReference type="KEGG" id="haa:A5892_07810"/>
<keyword evidence="2" id="KW-0813">Transport</keyword>
<dbReference type="InterPro" id="IPR001638">
    <property type="entry name" value="Solute-binding_3/MltF_N"/>
</dbReference>
<dbReference type="Proteomes" id="UP000077875">
    <property type="component" value="Chromosome"/>
</dbReference>
<feature type="signal peptide" evidence="5">
    <location>
        <begin position="1"/>
        <end position="24"/>
    </location>
</feature>
<comment type="similarity">
    <text evidence="1 4">Belongs to the bacterial solute-binding protein 3 family.</text>
</comment>